<dbReference type="InterPro" id="IPR005183">
    <property type="entry name" value="DUF305_CopM-like"/>
</dbReference>
<feature type="transmembrane region" description="Helical" evidence="1">
    <location>
        <begin position="20"/>
        <end position="37"/>
    </location>
</feature>
<dbReference type="Gene3D" id="1.20.1260.10">
    <property type="match status" value="1"/>
</dbReference>
<dbReference type="PANTHER" id="PTHR36933">
    <property type="entry name" value="SLL0788 PROTEIN"/>
    <property type="match status" value="1"/>
</dbReference>
<accession>A0ABS7G1G1</accession>
<gene>
    <name evidence="3" type="ORF">K1Y72_29545</name>
</gene>
<keyword evidence="4" id="KW-1185">Reference proteome</keyword>
<dbReference type="PANTHER" id="PTHR36933:SF1">
    <property type="entry name" value="SLL0788 PROTEIN"/>
    <property type="match status" value="1"/>
</dbReference>
<feature type="domain" description="DUF305" evidence="2">
    <location>
        <begin position="50"/>
        <end position="207"/>
    </location>
</feature>
<comment type="caution">
    <text evidence="3">The sequence shown here is derived from an EMBL/GenBank/DDBJ whole genome shotgun (WGS) entry which is preliminary data.</text>
</comment>
<evidence type="ECO:0000259" key="2">
    <source>
        <dbReference type="Pfam" id="PF03713"/>
    </source>
</evidence>
<organism evidence="3 4">
    <name type="scientific">Actinomadura parmotrematis</name>
    <dbReference type="NCBI Taxonomy" id="2864039"/>
    <lineage>
        <taxon>Bacteria</taxon>
        <taxon>Bacillati</taxon>
        <taxon>Actinomycetota</taxon>
        <taxon>Actinomycetes</taxon>
        <taxon>Streptosporangiales</taxon>
        <taxon>Thermomonosporaceae</taxon>
        <taxon>Actinomadura</taxon>
    </lineage>
</organism>
<evidence type="ECO:0000313" key="3">
    <source>
        <dbReference type="EMBL" id="MBW8486545.1"/>
    </source>
</evidence>
<evidence type="ECO:0000256" key="1">
    <source>
        <dbReference type="SAM" id="Phobius"/>
    </source>
</evidence>
<keyword evidence="1" id="KW-1133">Transmembrane helix</keyword>
<keyword evidence="1" id="KW-0812">Transmembrane</keyword>
<dbReference type="InterPro" id="IPR012347">
    <property type="entry name" value="Ferritin-like"/>
</dbReference>
<evidence type="ECO:0000313" key="4">
    <source>
        <dbReference type="Proteomes" id="UP000774570"/>
    </source>
</evidence>
<proteinExistence type="predicted"/>
<dbReference type="EMBL" id="JAIBOA010000024">
    <property type="protein sequence ID" value="MBW8486545.1"/>
    <property type="molecule type" value="Genomic_DNA"/>
</dbReference>
<protein>
    <submittedName>
        <fullName evidence="3">DUF305 domain-containing protein</fullName>
    </submittedName>
</protein>
<keyword evidence="1" id="KW-0472">Membrane</keyword>
<name>A0ABS7G1G1_9ACTN</name>
<reference evidence="3 4" key="1">
    <citation type="submission" date="2021-07" db="EMBL/GenBank/DDBJ databases">
        <title>Actinomadura sp. PM05-2 isolated from lichen.</title>
        <authorList>
            <person name="Somphong A."/>
            <person name="Phongsopitanun W."/>
            <person name="Tanasupawat S."/>
            <person name="Peongsungnone V."/>
        </authorList>
    </citation>
    <scope>NUCLEOTIDE SEQUENCE [LARGE SCALE GENOMIC DNA]</scope>
    <source>
        <strain evidence="3 4">PM05-2</strain>
    </source>
</reference>
<dbReference type="Pfam" id="PF03713">
    <property type="entry name" value="DUF305"/>
    <property type="match status" value="1"/>
</dbReference>
<dbReference type="Proteomes" id="UP000774570">
    <property type="component" value="Unassembled WGS sequence"/>
</dbReference>
<sequence>MHGRQGHPVTPSRARGRRLTVVLAVLVAVAGAAWLLLPRLGGGPAADGPEAGFARDMSAHHAQAVRMSFTVRDRTGDAAVRRLAFDVITTQQAQIGMMTAWLDAWKAPHTDPAGPMRWMEGHSGHTAGTGVRTMPGMATDAQLAALGAASGRDAERRYLQLMITHHRAGVAMAEAVLARTSDEAVRRLARSIVAGQRAEVALMEGMLAERSGRSSR</sequence>